<evidence type="ECO:0000256" key="8">
    <source>
        <dbReference type="ARBA" id="ARBA00023152"/>
    </source>
</evidence>
<dbReference type="PANTHER" id="PTHR19443">
    <property type="entry name" value="HEXOKINASE"/>
    <property type="match status" value="1"/>
</dbReference>
<dbReference type="OrthoDB" id="419537at2759"/>
<keyword evidence="4 11" id="KW-0808">Transferase</keyword>
<accession>A0A177EC89</accession>
<dbReference type="EC" id="2.7.1.-" evidence="11"/>
<dbReference type="GO" id="GO:0001678">
    <property type="term" value="P:intracellular glucose homeostasis"/>
    <property type="evidence" value="ECO:0007669"/>
    <property type="project" value="InterPro"/>
</dbReference>
<dbReference type="VEuPathDB" id="MicrosporidiaDB:NEDG_00921"/>
<dbReference type="GO" id="GO:0006096">
    <property type="term" value="P:glycolytic process"/>
    <property type="evidence" value="ECO:0007669"/>
    <property type="project" value="UniProtKB-UniPathway"/>
</dbReference>
<dbReference type="GO" id="GO:0005739">
    <property type="term" value="C:mitochondrion"/>
    <property type="evidence" value="ECO:0007669"/>
    <property type="project" value="TreeGrafter"/>
</dbReference>
<dbReference type="EMBL" id="LTDL01000042">
    <property type="protein sequence ID" value="OAG28782.1"/>
    <property type="molecule type" value="Genomic_DNA"/>
</dbReference>
<dbReference type="CDD" id="cd24000">
    <property type="entry name" value="ASKHA_NBD_HK"/>
    <property type="match status" value="1"/>
</dbReference>
<evidence type="ECO:0000256" key="11">
    <source>
        <dbReference type="RuleBase" id="RU362007"/>
    </source>
</evidence>
<comment type="catalytic activity">
    <reaction evidence="10">
        <text>D-fructose + ATP = D-fructose 6-phosphate + ADP + H(+)</text>
        <dbReference type="Rhea" id="RHEA:16125"/>
        <dbReference type="ChEBI" id="CHEBI:15378"/>
        <dbReference type="ChEBI" id="CHEBI:30616"/>
        <dbReference type="ChEBI" id="CHEBI:37721"/>
        <dbReference type="ChEBI" id="CHEBI:61527"/>
        <dbReference type="ChEBI" id="CHEBI:456216"/>
        <dbReference type="EC" id="2.7.1.1"/>
    </reaction>
    <physiologicalReaction direction="left-to-right" evidence="10">
        <dbReference type="Rhea" id="RHEA:16126"/>
    </physiologicalReaction>
</comment>
<evidence type="ECO:0000256" key="6">
    <source>
        <dbReference type="ARBA" id="ARBA00022777"/>
    </source>
</evidence>
<dbReference type="PANTHER" id="PTHR19443:SF16">
    <property type="entry name" value="HEXOKINASE TYPE 1-RELATED"/>
    <property type="match status" value="1"/>
</dbReference>
<dbReference type="AlphaFoldDB" id="A0A177EC89"/>
<comment type="pathway">
    <text evidence="2">Carbohydrate metabolism; hexose metabolism.</text>
</comment>
<proteinExistence type="inferred from homology"/>
<dbReference type="Gene3D" id="3.30.420.40">
    <property type="match status" value="1"/>
</dbReference>
<dbReference type="Pfam" id="PF03727">
    <property type="entry name" value="Hexokinase_2"/>
    <property type="match status" value="1"/>
</dbReference>
<evidence type="ECO:0000259" key="13">
    <source>
        <dbReference type="Pfam" id="PF03727"/>
    </source>
</evidence>
<dbReference type="GeneID" id="93647271"/>
<dbReference type="GO" id="GO:0005524">
    <property type="term" value="F:ATP binding"/>
    <property type="evidence" value="ECO:0007669"/>
    <property type="project" value="UniProtKB-UniRule"/>
</dbReference>
<evidence type="ECO:0000256" key="5">
    <source>
        <dbReference type="ARBA" id="ARBA00022741"/>
    </source>
</evidence>
<keyword evidence="15" id="KW-1185">Reference proteome</keyword>
<dbReference type="PRINTS" id="PR00475">
    <property type="entry name" value="HEXOKINASE"/>
</dbReference>
<dbReference type="STRING" id="1805483.A0A177EC89"/>
<evidence type="ECO:0000256" key="1">
    <source>
        <dbReference type="ARBA" id="ARBA00004888"/>
    </source>
</evidence>
<keyword evidence="7 11" id="KW-0067">ATP-binding</keyword>
<dbReference type="InterPro" id="IPR022673">
    <property type="entry name" value="Hexokinase_C"/>
</dbReference>
<dbReference type="Pfam" id="PF00349">
    <property type="entry name" value="Hexokinase_1"/>
    <property type="match status" value="1"/>
</dbReference>
<protein>
    <recommendedName>
        <fullName evidence="11">Phosphotransferase</fullName>
        <ecNumber evidence="11">2.7.1.-</ecNumber>
    </recommendedName>
</protein>
<comment type="catalytic activity">
    <reaction evidence="9">
        <text>a D-hexose + ATP = a D-hexose 6-phosphate + ADP + H(+)</text>
        <dbReference type="Rhea" id="RHEA:22740"/>
        <dbReference type="ChEBI" id="CHEBI:4194"/>
        <dbReference type="ChEBI" id="CHEBI:15378"/>
        <dbReference type="ChEBI" id="CHEBI:30616"/>
        <dbReference type="ChEBI" id="CHEBI:229467"/>
        <dbReference type="ChEBI" id="CHEBI:456216"/>
        <dbReference type="EC" id="2.7.1.1"/>
    </reaction>
    <physiologicalReaction direction="left-to-right" evidence="9">
        <dbReference type="Rhea" id="RHEA:22741"/>
    </physiologicalReaction>
</comment>
<dbReference type="SUPFAM" id="SSF53067">
    <property type="entry name" value="Actin-like ATPase domain"/>
    <property type="match status" value="2"/>
</dbReference>
<feature type="domain" description="Hexokinase N-terminal" evidence="12">
    <location>
        <begin position="27"/>
        <end position="203"/>
    </location>
</feature>
<evidence type="ECO:0000259" key="12">
    <source>
        <dbReference type="Pfam" id="PF00349"/>
    </source>
</evidence>
<dbReference type="RefSeq" id="XP_067543527.1">
    <property type="nucleotide sequence ID" value="XM_067688339.1"/>
</dbReference>
<evidence type="ECO:0000313" key="14">
    <source>
        <dbReference type="EMBL" id="OAG28782.1"/>
    </source>
</evidence>
<dbReference type="GO" id="GO:0005829">
    <property type="term" value="C:cytosol"/>
    <property type="evidence" value="ECO:0007669"/>
    <property type="project" value="TreeGrafter"/>
</dbReference>
<evidence type="ECO:0000313" key="15">
    <source>
        <dbReference type="Proteomes" id="UP000185944"/>
    </source>
</evidence>
<evidence type="ECO:0000256" key="3">
    <source>
        <dbReference type="ARBA" id="ARBA00009225"/>
    </source>
</evidence>
<keyword evidence="5 11" id="KW-0547">Nucleotide-binding</keyword>
<evidence type="ECO:0000256" key="4">
    <source>
        <dbReference type="ARBA" id="ARBA00022679"/>
    </source>
</evidence>
<keyword evidence="8 11" id="KW-0324">Glycolysis</keyword>
<dbReference type="Gene3D" id="3.40.367.20">
    <property type="match status" value="1"/>
</dbReference>
<dbReference type="InterPro" id="IPR043129">
    <property type="entry name" value="ATPase_NBD"/>
</dbReference>
<evidence type="ECO:0000256" key="7">
    <source>
        <dbReference type="ARBA" id="ARBA00022840"/>
    </source>
</evidence>
<gene>
    <name evidence="14" type="ORF">NEDG_00921</name>
</gene>
<evidence type="ECO:0000256" key="2">
    <source>
        <dbReference type="ARBA" id="ARBA00005028"/>
    </source>
</evidence>
<dbReference type="PROSITE" id="PS51748">
    <property type="entry name" value="HEXOKINASE_2"/>
    <property type="match status" value="1"/>
</dbReference>
<keyword evidence="6 11" id="KW-0418">Kinase</keyword>
<dbReference type="InterPro" id="IPR022672">
    <property type="entry name" value="Hexokinase_N"/>
</dbReference>
<dbReference type="InterPro" id="IPR001312">
    <property type="entry name" value="Hexokinase"/>
</dbReference>
<sequence length="467" mass="51751">MGQFCSCVCDPNNNAKSVKSKGVDLSRTFAASLKESIGDSTSGILQSYFVMEYNHTEVEKTSDNILCVDLGGSSLKIGIASTRGNHIFIDGEIVSYPIPNNDTELTSKTTIYEWIAEKIKSYHHDKTQQNEQVPRRGALTFSFPLANIKDKVALVKYTKNFNWKRVNLENSPEIPLDQLNRLVSEIVVFGVVINDAMATLLSGVCRDKDTVLGMVLGTGTNGAYFEDLSDTQTNHSDGIAALATAQSPPPYISALNTEWGSFDKAEIEAFRDKYDVMLCNTFKDGDAYMSEKMVGGIYFEQYVNLQFNEKACTLLSEKRGHNPKTNPSTSPKTNFYITNIQMETPETIVQALREQAKGLNETEVKPLSGLLIEIVEEAKERKEYILAGYIAGVLTRAKKSAIKRNKYCICLNGSGCQSGRFQESIRAKVTEILKKQNIGIAPEEIVYFYNDEASLIGAAFALISKLD</sequence>
<comment type="similarity">
    <text evidence="3 11">Belongs to the hexokinase family.</text>
</comment>
<dbReference type="GO" id="GO:0004340">
    <property type="term" value="F:glucokinase activity"/>
    <property type="evidence" value="ECO:0007669"/>
    <property type="project" value="TreeGrafter"/>
</dbReference>
<comment type="caution">
    <text evidence="14">The sequence shown here is derived from an EMBL/GenBank/DDBJ whole genome shotgun (WGS) entry which is preliminary data.</text>
</comment>
<organism evidence="14 15">
    <name type="scientific">Nematocida displodere</name>
    <dbReference type="NCBI Taxonomy" id="1805483"/>
    <lineage>
        <taxon>Eukaryota</taxon>
        <taxon>Fungi</taxon>
        <taxon>Fungi incertae sedis</taxon>
        <taxon>Microsporidia</taxon>
        <taxon>Nematocida</taxon>
    </lineage>
</organism>
<evidence type="ECO:0000256" key="9">
    <source>
        <dbReference type="ARBA" id="ARBA00044613"/>
    </source>
</evidence>
<dbReference type="Proteomes" id="UP000185944">
    <property type="component" value="Unassembled WGS sequence"/>
</dbReference>
<dbReference type="UniPathway" id="UPA00109">
    <property type="reaction ID" value="UER00180"/>
</dbReference>
<evidence type="ECO:0000256" key="10">
    <source>
        <dbReference type="ARBA" id="ARBA00047905"/>
    </source>
</evidence>
<reference evidence="14 15" key="1">
    <citation type="submission" date="2016-02" db="EMBL/GenBank/DDBJ databases">
        <title>Discovery of a natural microsporidian pathogen with a broad tissue tropism in Caenorhabditis elegans.</title>
        <authorList>
            <person name="Luallen R.J."/>
            <person name="Reinke A.W."/>
            <person name="Tong L."/>
            <person name="Botts M.R."/>
            <person name="Felix M.-A."/>
            <person name="Troemel E.R."/>
        </authorList>
    </citation>
    <scope>NUCLEOTIDE SEQUENCE [LARGE SCALE GENOMIC DNA]</scope>
    <source>
        <strain evidence="14 15">JUm2807</strain>
    </source>
</reference>
<name>A0A177EC89_9MICR</name>
<feature type="domain" description="Hexokinase C-terminal" evidence="13">
    <location>
        <begin position="212"/>
        <end position="461"/>
    </location>
</feature>
<dbReference type="GO" id="GO:0006006">
    <property type="term" value="P:glucose metabolic process"/>
    <property type="evidence" value="ECO:0007669"/>
    <property type="project" value="TreeGrafter"/>
</dbReference>
<dbReference type="GO" id="GO:0005536">
    <property type="term" value="F:D-glucose binding"/>
    <property type="evidence" value="ECO:0007669"/>
    <property type="project" value="InterPro"/>
</dbReference>
<comment type="pathway">
    <text evidence="1">Carbohydrate degradation; glycolysis; D-glyceraldehyde 3-phosphate and glycerone phosphate from D-glucose: step 1/4.</text>
</comment>
<dbReference type="GO" id="GO:0008865">
    <property type="term" value="F:fructokinase activity"/>
    <property type="evidence" value="ECO:0007669"/>
    <property type="project" value="TreeGrafter"/>
</dbReference>